<organism evidence="1 2">
    <name type="scientific">Vitrella brassicaformis (strain CCMP3155)</name>
    <dbReference type="NCBI Taxonomy" id="1169540"/>
    <lineage>
        <taxon>Eukaryota</taxon>
        <taxon>Sar</taxon>
        <taxon>Alveolata</taxon>
        <taxon>Colpodellida</taxon>
        <taxon>Vitrellaceae</taxon>
        <taxon>Vitrella</taxon>
    </lineage>
</organism>
<sequence>METIKESGTMRLVNKHDFQRQLLNRTFFQRWIGERHPAALRAFIVFDVRREANILFVAMCLVRDGGRWDDWPDYLSVLSAAREVTLPIRITDADVELLRASVPRLVHWLKTSDREDLKNHQHEWLQPRFGPNVRRIIVRGDEQRQATRQRSGIGRPPRFVDGGILWSKPPARCNRYGTDVLFRDFACRQSIRVGLRFSFRSPPSPPQNGVCLTVLRFLANQARPLTPTYAARLERPPVMGGVSSPNPRPYVWVLPEGDDGPPCVVSLLRDFPPSFPTLSILDMVMTSLISPQHWQDSTVDFPPVPLGVFPPFTILPTWVVGHADAMSDGVERIASPAGAGTVSVAPVLSFIRDQLNTNGRRLVHQGVIDLLTFVDQLGAFFPQDGVTVRRSFLLYRPEAID</sequence>
<name>A0A0G4EXT4_VITBC</name>
<proteinExistence type="predicted"/>
<dbReference type="EMBL" id="CDMY01000347">
    <property type="protein sequence ID" value="CEM04124.1"/>
    <property type="molecule type" value="Genomic_DNA"/>
</dbReference>
<protein>
    <submittedName>
        <fullName evidence="1">Uncharacterized protein</fullName>
    </submittedName>
</protein>
<reference evidence="1 2" key="1">
    <citation type="submission" date="2014-11" db="EMBL/GenBank/DDBJ databases">
        <authorList>
            <person name="Zhu J."/>
            <person name="Qi W."/>
            <person name="Song R."/>
        </authorList>
    </citation>
    <scope>NUCLEOTIDE SEQUENCE [LARGE SCALE GENOMIC DNA]</scope>
</reference>
<evidence type="ECO:0000313" key="2">
    <source>
        <dbReference type="Proteomes" id="UP000041254"/>
    </source>
</evidence>
<evidence type="ECO:0000313" key="1">
    <source>
        <dbReference type="EMBL" id="CEM04124.1"/>
    </source>
</evidence>
<dbReference type="AlphaFoldDB" id="A0A0G4EXT4"/>
<dbReference type="PhylomeDB" id="A0A0G4EXT4"/>
<keyword evidence="2" id="KW-1185">Reference proteome</keyword>
<dbReference type="VEuPathDB" id="CryptoDB:Vbra_8557"/>
<accession>A0A0G4EXT4</accession>
<gene>
    <name evidence="1" type="ORF">Vbra_8557</name>
</gene>
<dbReference type="Proteomes" id="UP000041254">
    <property type="component" value="Unassembled WGS sequence"/>
</dbReference>
<dbReference type="InParanoid" id="A0A0G4EXT4"/>